<dbReference type="Gene3D" id="1.10.287.830">
    <property type="entry name" value="putative peptidase helix hairpin domain like"/>
    <property type="match status" value="1"/>
</dbReference>
<reference evidence="9 10" key="1">
    <citation type="submission" date="2011-10" db="EMBL/GenBank/DDBJ databases">
        <title>The Genome Sequence of Lachnospiraceae bacterium ACC2.</title>
        <authorList>
            <consortium name="The Broad Institute Genome Sequencing Platform"/>
            <person name="Earl A."/>
            <person name="Ward D."/>
            <person name="Feldgarden M."/>
            <person name="Gevers D."/>
            <person name="Sizova M."/>
            <person name="Hazen A."/>
            <person name="Epstein S."/>
            <person name="Young S.K."/>
            <person name="Zeng Q."/>
            <person name="Gargeya S."/>
            <person name="Fitzgerald M."/>
            <person name="Haas B."/>
            <person name="Abouelleil A."/>
            <person name="Alvarado L."/>
            <person name="Arachchi H.M."/>
            <person name="Berlin A."/>
            <person name="Brown A."/>
            <person name="Chapman S.B."/>
            <person name="Chen Z."/>
            <person name="Dunbar C."/>
            <person name="Freedman E."/>
            <person name="Gearin G."/>
            <person name="Goldberg J."/>
            <person name="Griggs A."/>
            <person name="Gujja S."/>
            <person name="Heiman D."/>
            <person name="Howarth C."/>
            <person name="Larson L."/>
            <person name="Lui A."/>
            <person name="MacDonald P.J.P."/>
            <person name="Montmayeur A."/>
            <person name="Murphy C."/>
            <person name="Neiman D."/>
            <person name="Pearson M."/>
            <person name="Priest M."/>
            <person name="Roberts A."/>
            <person name="Saif S."/>
            <person name="Shea T."/>
            <person name="Shenoy N."/>
            <person name="Sisk P."/>
            <person name="Stolte C."/>
            <person name="Sykes S."/>
            <person name="Wortman J."/>
            <person name="Nusbaum C."/>
            <person name="Birren B."/>
        </authorList>
    </citation>
    <scope>NUCLEOTIDE SEQUENCE [LARGE SCALE GENOMIC DNA]</scope>
    <source>
        <strain evidence="9 10">ACC2</strain>
    </source>
</reference>
<dbReference type="Proteomes" id="UP000018466">
    <property type="component" value="Unassembled WGS sequence"/>
</dbReference>
<keyword evidence="5 6" id="KW-0482">Metalloprotease</keyword>
<evidence type="ECO:0000313" key="9">
    <source>
        <dbReference type="EMBL" id="EHO15687.1"/>
    </source>
</evidence>
<dbReference type="InterPro" id="IPR045090">
    <property type="entry name" value="Pept_M3A_M3B"/>
</dbReference>
<dbReference type="RefSeq" id="WP_009533814.1">
    <property type="nucleotide sequence ID" value="NZ_JH590865.1"/>
</dbReference>
<dbReference type="Gene3D" id="1.10.1370.20">
    <property type="entry name" value="Oligoendopeptidase f, C-terminal domain"/>
    <property type="match status" value="1"/>
</dbReference>
<keyword evidence="3 6" id="KW-0378">Hydrolase</keyword>
<dbReference type="EC" id="3.4.24.-" evidence="6"/>
<evidence type="ECO:0000256" key="6">
    <source>
        <dbReference type="RuleBase" id="RU368091"/>
    </source>
</evidence>
<gene>
    <name evidence="9" type="ORF">HMPREF9623_02008</name>
</gene>
<dbReference type="Gene3D" id="1.20.140.70">
    <property type="entry name" value="Oligopeptidase f, N-terminal domain"/>
    <property type="match status" value="1"/>
</dbReference>
<keyword evidence="2 6" id="KW-0479">Metal-binding</keyword>
<evidence type="ECO:0000256" key="1">
    <source>
        <dbReference type="ARBA" id="ARBA00022670"/>
    </source>
</evidence>
<name>A0AA37DFE3_9FIRM</name>
<dbReference type="Pfam" id="PF08439">
    <property type="entry name" value="Peptidase_M3_N"/>
    <property type="match status" value="1"/>
</dbReference>
<comment type="similarity">
    <text evidence="6">Belongs to the peptidase M3B family.</text>
</comment>
<evidence type="ECO:0000259" key="7">
    <source>
        <dbReference type="Pfam" id="PF01432"/>
    </source>
</evidence>
<evidence type="ECO:0000256" key="2">
    <source>
        <dbReference type="ARBA" id="ARBA00022723"/>
    </source>
</evidence>
<dbReference type="GO" id="GO:0004222">
    <property type="term" value="F:metalloendopeptidase activity"/>
    <property type="evidence" value="ECO:0007669"/>
    <property type="project" value="UniProtKB-UniRule"/>
</dbReference>
<proteinExistence type="inferred from homology"/>
<feature type="domain" description="Peptidase M3A/M3B catalytic" evidence="7">
    <location>
        <begin position="204"/>
        <end position="584"/>
    </location>
</feature>
<comment type="caution">
    <text evidence="9">The sequence shown here is derived from an EMBL/GenBank/DDBJ whole genome shotgun (WGS) entry which is preliminary data.</text>
</comment>
<dbReference type="Pfam" id="PF01432">
    <property type="entry name" value="Peptidase_M3"/>
    <property type="match status" value="1"/>
</dbReference>
<evidence type="ECO:0000256" key="4">
    <source>
        <dbReference type="ARBA" id="ARBA00022833"/>
    </source>
</evidence>
<protein>
    <recommendedName>
        <fullName evidence="6">Oligopeptidase F</fullName>
        <ecNumber evidence="6">3.4.24.-</ecNumber>
    </recommendedName>
</protein>
<dbReference type="InterPro" id="IPR001567">
    <property type="entry name" value="Pept_M3A_M3B_dom"/>
</dbReference>
<keyword evidence="10" id="KW-1185">Reference proteome</keyword>
<accession>A0AA37DFE3</accession>
<dbReference type="PANTHER" id="PTHR11804:SF84">
    <property type="entry name" value="SACCHAROLYSIN"/>
    <property type="match status" value="1"/>
</dbReference>
<dbReference type="AlphaFoldDB" id="A0AA37DFE3"/>
<evidence type="ECO:0000259" key="8">
    <source>
        <dbReference type="Pfam" id="PF08439"/>
    </source>
</evidence>
<comment type="cofactor">
    <cofactor evidence="6">
        <name>Zn(2+)</name>
        <dbReference type="ChEBI" id="CHEBI:29105"/>
    </cofactor>
    <text evidence="6">Binds 1 zinc ion.</text>
</comment>
<dbReference type="InterPro" id="IPR042088">
    <property type="entry name" value="OligoPept_F_C"/>
</dbReference>
<keyword evidence="4 6" id="KW-0862">Zinc</keyword>
<evidence type="ECO:0000256" key="3">
    <source>
        <dbReference type="ARBA" id="ARBA00022801"/>
    </source>
</evidence>
<dbReference type="SUPFAM" id="SSF55486">
    <property type="entry name" value="Metalloproteases ('zincins'), catalytic domain"/>
    <property type="match status" value="1"/>
</dbReference>
<dbReference type="GO" id="GO:0006508">
    <property type="term" value="P:proteolysis"/>
    <property type="evidence" value="ECO:0007669"/>
    <property type="project" value="UniProtKB-KW"/>
</dbReference>
<dbReference type="InterPro" id="IPR004438">
    <property type="entry name" value="Peptidase_M3B"/>
</dbReference>
<organism evidence="9 10">
    <name type="scientific">Stomatobaculum longum</name>
    <dbReference type="NCBI Taxonomy" id="796942"/>
    <lineage>
        <taxon>Bacteria</taxon>
        <taxon>Bacillati</taxon>
        <taxon>Bacillota</taxon>
        <taxon>Clostridia</taxon>
        <taxon>Lachnospirales</taxon>
        <taxon>Lachnospiraceae</taxon>
        <taxon>Stomatobaculum</taxon>
    </lineage>
</organism>
<comment type="function">
    <text evidence="6">Has oligopeptidase activity and degrades a variety of small bioactive peptides.</text>
</comment>
<dbReference type="GO" id="GO:0046872">
    <property type="term" value="F:metal ion binding"/>
    <property type="evidence" value="ECO:0007669"/>
    <property type="project" value="UniProtKB-UniRule"/>
</dbReference>
<sequence length="598" mass="68435">MEQKLPKRSEVAVEQTWKLEDVYPDVQAFEEDLKRGLVLADEIAGYEGKLGDGAEVLLKVYELYQECKKTDYRFFGYAMMRSDVDTGNADNLALLQKAQSADVKILEKTAFIEPEVLALGEEKMNAYYESCPALRAFQITIDDAIRLAPHTLNKSEEKLLAAANIMALAPYQSFSMLQNADMKFPTVKDGDEEVQITNGRFTLLEASPNRELRKEVFEQYYGTYKSFRNTIASLYDAQMKQLFFFAKARGYKSSFEAAVGRDNVSPQVCERLLSSVHKNIAPFHRYMALRKKMLGVDELHMYDVYANMLKDYERSVTYEEAKEMLLEGLAPLGDHYLDLLREAFENRWIDAVENEGKRVGAYCNSVYATHPFVLMNFNNTFEDAFVLAHELGHAMHFWHSDHSHDFFNAQYKMFVAEVASITNEVLLNHYLIGKAASREEKAYLINHLLDSFKGTLFRQAMLEEFEIESNRMSEQGVPITADSLSELYLRLNKEYYGPAMISDPLIGEEWSRVPHMYMNFYCYQYATSFAASVAVAKRILTEGEPALKDYIRFLSAGCTDDPVSILKIAGVDLSTEKPVEDAMKYFDELLTQLEELAE</sequence>
<dbReference type="PANTHER" id="PTHR11804">
    <property type="entry name" value="PROTEASE M3 THIMET OLIGOPEPTIDASE-RELATED"/>
    <property type="match status" value="1"/>
</dbReference>
<evidence type="ECO:0000313" key="10">
    <source>
        <dbReference type="Proteomes" id="UP000018466"/>
    </source>
</evidence>
<keyword evidence="1 6" id="KW-0645">Protease</keyword>
<dbReference type="GO" id="GO:0006518">
    <property type="term" value="P:peptide metabolic process"/>
    <property type="evidence" value="ECO:0007669"/>
    <property type="project" value="TreeGrafter"/>
</dbReference>
<feature type="domain" description="Oligopeptidase F N-terminal" evidence="8">
    <location>
        <begin position="115"/>
        <end position="184"/>
    </location>
</feature>
<dbReference type="NCBIfam" id="TIGR00181">
    <property type="entry name" value="pepF"/>
    <property type="match status" value="1"/>
</dbReference>
<dbReference type="GeneID" id="86941725"/>
<dbReference type="EMBL" id="AGEL01000015">
    <property type="protein sequence ID" value="EHO15687.1"/>
    <property type="molecule type" value="Genomic_DNA"/>
</dbReference>
<evidence type="ECO:0000256" key="5">
    <source>
        <dbReference type="ARBA" id="ARBA00023049"/>
    </source>
</evidence>
<dbReference type="CDD" id="cd09608">
    <property type="entry name" value="M3B_PepF"/>
    <property type="match status" value="1"/>
</dbReference>
<dbReference type="InterPro" id="IPR013647">
    <property type="entry name" value="OligopepF_N_dom"/>
</dbReference>